<gene>
    <name evidence="5" type="ORF">RM479_12655</name>
</gene>
<organism evidence="5 6">
    <name type="scientific">Nocardiopsis lambiniae</name>
    <dbReference type="NCBI Taxonomy" id="3075539"/>
    <lineage>
        <taxon>Bacteria</taxon>
        <taxon>Bacillati</taxon>
        <taxon>Actinomycetota</taxon>
        <taxon>Actinomycetes</taxon>
        <taxon>Streptosporangiales</taxon>
        <taxon>Nocardiopsidaceae</taxon>
        <taxon>Nocardiopsis</taxon>
    </lineage>
</organism>
<dbReference type="PANTHER" id="PTHR38445:SF9">
    <property type="entry name" value="HTH-TYPE TRANSCRIPTIONAL REPRESSOR YTRA"/>
    <property type="match status" value="1"/>
</dbReference>
<dbReference type="Proteomes" id="UP001183390">
    <property type="component" value="Unassembled WGS sequence"/>
</dbReference>
<dbReference type="InterPro" id="IPR036388">
    <property type="entry name" value="WH-like_DNA-bd_sf"/>
</dbReference>
<keyword evidence="6" id="KW-1185">Reference proteome</keyword>
<evidence type="ECO:0000256" key="2">
    <source>
        <dbReference type="ARBA" id="ARBA00023125"/>
    </source>
</evidence>
<dbReference type="PANTHER" id="PTHR38445">
    <property type="entry name" value="HTH-TYPE TRANSCRIPTIONAL REPRESSOR YTRA"/>
    <property type="match status" value="1"/>
</dbReference>
<comment type="caution">
    <text evidence="5">The sequence shown here is derived from an EMBL/GenBank/DDBJ whole genome shotgun (WGS) entry which is preliminary data.</text>
</comment>
<dbReference type="RefSeq" id="WP_311511923.1">
    <property type="nucleotide sequence ID" value="NZ_JAVREP010000007.1"/>
</dbReference>
<dbReference type="PROSITE" id="PS50949">
    <property type="entry name" value="HTH_GNTR"/>
    <property type="match status" value="1"/>
</dbReference>
<keyword evidence="2" id="KW-0238">DNA-binding</keyword>
<dbReference type="SUPFAM" id="SSF46785">
    <property type="entry name" value="Winged helix' DNA-binding domain"/>
    <property type="match status" value="1"/>
</dbReference>
<feature type="domain" description="HTH gntR-type" evidence="4">
    <location>
        <begin position="13"/>
        <end position="81"/>
    </location>
</feature>
<sequence>MADFIRVDPTSKVPPYEQIRTTVAMAAAAGELPVGYRLPTVRALAGRLSVAVNTVARAYRELEQAGVVETRGRSGTFIAAAGDDQRAEALTAARAYAEVISRVGLDHDEAVEILRAALGSVQPQG</sequence>
<evidence type="ECO:0000256" key="3">
    <source>
        <dbReference type="ARBA" id="ARBA00023163"/>
    </source>
</evidence>
<dbReference type="EMBL" id="JAVREP010000007">
    <property type="protein sequence ID" value="MDT0329263.1"/>
    <property type="molecule type" value="Genomic_DNA"/>
</dbReference>
<protein>
    <submittedName>
        <fullName evidence="5">GntR family transcriptional regulator</fullName>
    </submittedName>
</protein>
<keyword evidence="1" id="KW-0805">Transcription regulation</keyword>
<evidence type="ECO:0000259" key="4">
    <source>
        <dbReference type="PROSITE" id="PS50949"/>
    </source>
</evidence>
<name>A0ABU2M9K9_9ACTN</name>
<dbReference type="Pfam" id="PF00392">
    <property type="entry name" value="GntR"/>
    <property type="match status" value="1"/>
</dbReference>
<dbReference type="InterPro" id="IPR036390">
    <property type="entry name" value="WH_DNA-bd_sf"/>
</dbReference>
<dbReference type="CDD" id="cd07377">
    <property type="entry name" value="WHTH_GntR"/>
    <property type="match status" value="1"/>
</dbReference>
<dbReference type="Gene3D" id="1.10.10.10">
    <property type="entry name" value="Winged helix-like DNA-binding domain superfamily/Winged helix DNA-binding domain"/>
    <property type="match status" value="1"/>
</dbReference>
<evidence type="ECO:0000313" key="5">
    <source>
        <dbReference type="EMBL" id="MDT0329263.1"/>
    </source>
</evidence>
<keyword evidence="3" id="KW-0804">Transcription</keyword>
<dbReference type="InterPro" id="IPR000524">
    <property type="entry name" value="Tscrpt_reg_HTH_GntR"/>
</dbReference>
<reference evidence="6" key="1">
    <citation type="submission" date="2023-07" db="EMBL/GenBank/DDBJ databases">
        <title>30 novel species of actinomycetes from the DSMZ collection.</title>
        <authorList>
            <person name="Nouioui I."/>
        </authorList>
    </citation>
    <scope>NUCLEOTIDE SEQUENCE [LARGE SCALE GENOMIC DNA]</scope>
    <source>
        <strain evidence="6">DSM 44743</strain>
    </source>
</reference>
<evidence type="ECO:0000313" key="6">
    <source>
        <dbReference type="Proteomes" id="UP001183390"/>
    </source>
</evidence>
<accession>A0ABU2M9K9</accession>
<proteinExistence type="predicted"/>
<evidence type="ECO:0000256" key="1">
    <source>
        <dbReference type="ARBA" id="ARBA00023015"/>
    </source>
</evidence>
<dbReference type="SMART" id="SM00345">
    <property type="entry name" value="HTH_GNTR"/>
    <property type="match status" value="1"/>
</dbReference>